<evidence type="ECO:0000313" key="2">
    <source>
        <dbReference type="Proteomes" id="UP000036367"/>
    </source>
</evidence>
<gene>
    <name evidence="1" type="ORF">RISK_005982</name>
</gene>
<sequence length="45" mass="5088">MTQADEQQRPVFQAVANETEGAWDVEVTNPSAMARRVTKWVLRGI</sequence>
<keyword evidence="2" id="KW-1185">Reference proteome</keyword>
<dbReference type="Proteomes" id="UP000036367">
    <property type="component" value="Unassembled WGS sequence"/>
</dbReference>
<evidence type="ECO:0000313" key="1">
    <source>
        <dbReference type="EMBL" id="KLU01798.1"/>
    </source>
</evidence>
<organism evidence="1 2">
    <name type="scientific">Rhodopirellula islandica</name>
    <dbReference type="NCBI Taxonomy" id="595434"/>
    <lineage>
        <taxon>Bacteria</taxon>
        <taxon>Pseudomonadati</taxon>
        <taxon>Planctomycetota</taxon>
        <taxon>Planctomycetia</taxon>
        <taxon>Pirellulales</taxon>
        <taxon>Pirellulaceae</taxon>
        <taxon>Rhodopirellula</taxon>
    </lineage>
</organism>
<dbReference type="PATRIC" id="fig|595434.4.peg.5682"/>
<protein>
    <submittedName>
        <fullName evidence="1">Uncharacterized protein</fullName>
    </submittedName>
</protein>
<comment type="caution">
    <text evidence="1">The sequence shown here is derived from an EMBL/GenBank/DDBJ whole genome shotgun (WGS) entry which is preliminary data.</text>
</comment>
<name>A0A0J1B5B1_RHOIS</name>
<reference evidence="1" key="1">
    <citation type="submission" date="2015-05" db="EMBL/GenBank/DDBJ databases">
        <title>Permanent draft genome of Rhodopirellula islandicus K833.</title>
        <authorList>
            <person name="Kizina J."/>
            <person name="Richter M."/>
            <person name="Glockner F.O."/>
            <person name="Harder J."/>
        </authorList>
    </citation>
    <scope>NUCLEOTIDE SEQUENCE [LARGE SCALE GENOMIC DNA]</scope>
    <source>
        <strain evidence="1">K833</strain>
    </source>
</reference>
<proteinExistence type="predicted"/>
<accession>A0A0J1B5B1</accession>
<dbReference type="EMBL" id="LECT01000048">
    <property type="protein sequence ID" value="KLU01798.1"/>
    <property type="molecule type" value="Genomic_DNA"/>
</dbReference>
<dbReference type="AlphaFoldDB" id="A0A0J1B5B1"/>